<evidence type="ECO:0000313" key="8">
    <source>
        <dbReference type="Proteomes" id="UP000298416"/>
    </source>
</evidence>
<feature type="zinc finger region" description="C3H1-type" evidence="4">
    <location>
        <begin position="127"/>
        <end position="149"/>
    </location>
</feature>
<dbReference type="InterPro" id="IPR000571">
    <property type="entry name" value="Znf_CCCH"/>
</dbReference>
<dbReference type="AlphaFoldDB" id="A0A8X9A6H2"/>
<feature type="zinc finger region" description="C3H1-type" evidence="4">
    <location>
        <begin position="63"/>
        <end position="89"/>
    </location>
</feature>
<keyword evidence="3 4" id="KW-0862">Zinc</keyword>
<comment type="caution">
    <text evidence="7">The sequence shown here is derived from an EMBL/GenBank/DDBJ whole genome shotgun (WGS) entry which is preliminary data.</text>
</comment>
<feature type="domain" description="C3H1-type" evidence="6">
    <location>
        <begin position="127"/>
        <end position="149"/>
    </location>
</feature>
<protein>
    <recommendedName>
        <fullName evidence="6">C3H1-type domain-containing protein</fullName>
    </recommendedName>
</protein>
<feature type="domain" description="C3H1-type" evidence="6">
    <location>
        <begin position="63"/>
        <end position="89"/>
    </location>
</feature>
<feature type="compositionally biased region" description="Basic and acidic residues" evidence="5">
    <location>
        <begin position="258"/>
        <end position="268"/>
    </location>
</feature>
<dbReference type="Gene3D" id="4.10.1000.10">
    <property type="entry name" value="Zinc finger, CCCH-type"/>
    <property type="match status" value="2"/>
</dbReference>
<keyword evidence="8" id="KW-1185">Reference proteome</keyword>
<dbReference type="Proteomes" id="UP000298416">
    <property type="component" value="Unassembled WGS sequence"/>
</dbReference>
<feature type="compositionally biased region" description="Basic residues" evidence="5">
    <location>
        <begin position="449"/>
        <end position="461"/>
    </location>
</feature>
<name>A0A8X9A6H2_SALSN</name>
<dbReference type="PANTHER" id="PTHR15725">
    <property type="entry name" value="ZN-FINGER, C-X8-C-X5-C-X3-H TYPE-CONTAINING"/>
    <property type="match status" value="1"/>
</dbReference>
<dbReference type="EMBL" id="PNBA02000003">
    <property type="protein sequence ID" value="KAG6429386.1"/>
    <property type="molecule type" value="Genomic_DNA"/>
</dbReference>
<dbReference type="PROSITE" id="PS50103">
    <property type="entry name" value="ZF_C3H1"/>
    <property type="match status" value="2"/>
</dbReference>
<organism evidence="7">
    <name type="scientific">Salvia splendens</name>
    <name type="common">Scarlet sage</name>
    <dbReference type="NCBI Taxonomy" id="180675"/>
    <lineage>
        <taxon>Eukaryota</taxon>
        <taxon>Viridiplantae</taxon>
        <taxon>Streptophyta</taxon>
        <taxon>Embryophyta</taxon>
        <taxon>Tracheophyta</taxon>
        <taxon>Spermatophyta</taxon>
        <taxon>Magnoliopsida</taxon>
        <taxon>eudicotyledons</taxon>
        <taxon>Gunneridae</taxon>
        <taxon>Pentapetalae</taxon>
        <taxon>asterids</taxon>
        <taxon>lamiids</taxon>
        <taxon>Lamiales</taxon>
        <taxon>Lamiaceae</taxon>
        <taxon>Nepetoideae</taxon>
        <taxon>Mentheae</taxon>
        <taxon>Salviinae</taxon>
        <taxon>Salvia</taxon>
        <taxon>Salvia subgen. Calosphace</taxon>
        <taxon>core Calosphace</taxon>
    </lineage>
</organism>
<reference evidence="7" key="1">
    <citation type="submission" date="2018-01" db="EMBL/GenBank/DDBJ databases">
        <authorList>
            <person name="Mao J.F."/>
        </authorList>
    </citation>
    <scope>NUCLEOTIDE SEQUENCE</scope>
    <source>
        <strain evidence="7">Huo1</strain>
        <tissue evidence="7">Leaf</tissue>
    </source>
</reference>
<feature type="region of interest" description="Disordered" evidence="5">
    <location>
        <begin position="442"/>
        <end position="477"/>
    </location>
</feature>
<sequence length="534" mass="60387">MKTGELNGGRMAGDAAPQPPSAQEEALKKSTDCVYFLASPLTCIKFYFFQGHECEYRHSDFARLNPRDCWFWLNSNCLNPSCGFRHPPLGLLGTQLPTPSGSAQPLPQTAAMTPVQVMDANSIQGVPCKFFQSGLCLKGDWCSFTHTPNSMRYKASVVPVRAVATEPSNLNKVDISVLGKKIPPPTNKSKPIMCPLDQQLAAGGVKPDVHSNELPKNKRMIETSCINELPDYNSRPVSNENMVRVKQPYQMDDPVMIDDKNVGDDSREPSPGFDVLVDDEGRDSDFFLSEDQYGMSREYEAQNNNDNNNLTEEDIFAEADNDRYRYIHGYEPQGYPRGQYGLEQNRASSERMSAGHNGRPYARGELDLRDCLTRKKQHHGLRSVICHEQVRDKLANDHSHERYAPRHEDALSNRLQGRIRLPRRSSYPADREMIRRADNGRLSSANGWKNHKGPHFKRVKNHKESHYTTDQQQPVKRKYDTIERNGSSVSFEGPKPLEEILKRKKGEGTVNIRNSSEGENGSRIGESSVYEQRD</sequence>
<keyword evidence="1 4" id="KW-0479">Metal-binding</keyword>
<feature type="region of interest" description="Disordered" evidence="5">
    <location>
        <begin position="502"/>
        <end position="534"/>
    </location>
</feature>
<dbReference type="GO" id="GO:0003729">
    <property type="term" value="F:mRNA binding"/>
    <property type="evidence" value="ECO:0007669"/>
    <property type="project" value="TreeGrafter"/>
</dbReference>
<dbReference type="SUPFAM" id="SSF90229">
    <property type="entry name" value="CCCH zinc finger"/>
    <property type="match status" value="1"/>
</dbReference>
<evidence type="ECO:0000259" key="6">
    <source>
        <dbReference type="PROSITE" id="PS50103"/>
    </source>
</evidence>
<evidence type="ECO:0000256" key="4">
    <source>
        <dbReference type="PROSITE-ProRule" id="PRU00723"/>
    </source>
</evidence>
<proteinExistence type="predicted"/>
<feature type="compositionally biased region" description="Gly residues" evidence="5">
    <location>
        <begin position="1"/>
        <end position="11"/>
    </location>
</feature>
<evidence type="ECO:0000256" key="3">
    <source>
        <dbReference type="ARBA" id="ARBA00022833"/>
    </source>
</evidence>
<evidence type="ECO:0000313" key="7">
    <source>
        <dbReference type="EMBL" id="KAG6429386.1"/>
    </source>
</evidence>
<keyword evidence="2 4" id="KW-0863">Zinc-finger</keyword>
<feature type="region of interest" description="Disordered" evidence="5">
    <location>
        <begin position="258"/>
        <end position="279"/>
    </location>
</feature>
<gene>
    <name evidence="7" type="ORF">SASPL_107436</name>
</gene>
<evidence type="ECO:0000256" key="2">
    <source>
        <dbReference type="ARBA" id="ARBA00022771"/>
    </source>
</evidence>
<evidence type="ECO:0000256" key="1">
    <source>
        <dbReference type="ARBA" id="ARBA00022723"/>
    </source>
</evidence>
<evidence type="ECO:0000256" key="5">
    <source>
        <dbReference type="SAM" id="MobiDB-lite"/>
    </source>
</evidence>
<dbReference type="PANTHER" id="PTHR15725:SF14">
    <property type="entry name" value="ZINC FINGER CCCH DOMAIN-CONTAINING PROTEIN 11A"/>
    <property type="match status" value="1"/>
</dbReference>
<dbReference type="InterPro" id="IPR036855">
    <property type="entry name" value="Znf_CCCH_sf"/>
</dbReference>
<reference evidence="7" key="2">
    <citation type="submission" date="2020-08" db="EMBL/GenBank/DDBJ databases">
        <title>Plant Genome Project.</title>
        <authorList>
            <person name="Zhang R.-G."/>
        </authorList>
    </citation>
    <scope>NUCLEOTIDE SEQUENCE</scope>
    <source>
        <strain evidence="7">Huo1</strain>
        <tissue evidence="7">Leaf</tissue>
    </source>
</reference>
<feature type="region of interest" description="Disordered" evidence="5">
    <location>
        <begin position="1"/>
        <end position="23"/>
    </location>
</feature>
<dbReference type="GO" id="GO:0008270">
    <property type="term" value="F:zinc ion binding"/>
    <property type="evidence" value="ECO:0007669"/>
    <property type="project" value="UniProtKB-KW"/>
</dbReference>
<dbReference type="SMART" id="SM00356">
    <property type="entry name" value="ZnF_C3H1"/>
    <property type="match status" value="3"/>
</dbReference>
<accession>A0A8X9A6H2</accession>